<evidence type="ECO:0000313" key="2">
    <source>
        <dbReference type="Proteomes" id="UP001234297"/>
    </source>
</evidence>
<proteinExistence type="predicted"/>
<dbReference type="EMBL" id="CM056813">
    <property type="protein sequence ID" value="KAJ8641652.1"/>
    <property type="molecule type" value="Genomic_DNA"/>
</dbReference>
<protein>
    <submittedName>
        <fullName evidence="1">Uncharacterized protein</fullName>
    </submittedName>
</protein>
<accession>A0ACC2M764</accession>
<name>A0ACC2M764_PERAE</name>
<reference evidence="1 2" key="1">
    <citation type="journal article" date="2022" name="Hortic Res">
        <title>A haplotype resolved chromosomal level avocado genome allows analysis of novel avocado genes.</title>
        <authorList>
            <person name="Nath O."/>
            <person name="Fletcher S.J."/>
            <person name="Hayward A."/>
            <person name="Shaw L.M."/>
            <person name="Masouleh A.K."/>
            <person name="Furtado A."/>
            <person name="Henry R.J."/>
            <person name="Mitter N."/>
        </authorList>
    </citation>
    <scope>NUCLEOTIDE SEQUENCE [LARGE SCALE GENOMIC DNA]</scope>
    <source>
        <strain evidence="2">cv. Hass</strain>
    </source>
</reference>
<gene>
    <name evidence="1" type="ORF">MRB53_018346</name>
</gene>
<dbReference type="Proteomes" id="UP001234297">
    <property type="component" value="Chromosome 5"/>
</dbReference>
<organism evidence="1 2">
    <name type="scientific">Persea americana</name>
    <name type="common">Avocado</name>
    <dbReference type="NCBI Taxonomy" id="3435"/>
    <lineage>
        <taxon>Eukaryota</taxon>
        <taxon>Viridiplantae</taxon>
        <taxon>Streptophyta</taxon>
        <taxon>Embryophyta</taxon>
        <taxon>Tracheophyta</taxon>
        <taxon>Spermatophyta</taxon>
        <taxon>Magnoliopsida</taxon>
        <taxon>Magnoliidae</taxon>
        <taxon>Laurales</taxon>
        <taxon>Lauraceae</taxon>
        <taxon>Persea</taxon>
    </lineage>
</organism>
<sequence length="231" mass="25021">MFLTFSRSIVYIFIIQTRQTSPLSLSFSSPRLDPLFSPLFYPRRGSKAFWCRSRAVNKMSPQSAFASCGEMRSTVSDWKDSVVCPKPRRPGLSGHGVNDPIRLRWHLSSHQVMLCDSKAGTEVLDLILSKGGCGPDQVLSPVASSPPYFCGSPPSRAANPVVHDARFGMEKLYSVSPLPVQASLASSPSSAASPRKGCAQATFGLKPAAVRIEGFNCLDRDGQNRSIPAMA</sequence>
<evidence type="ECO:0000313" key="1">
    <source>
        <dbReference type="EMBL" id="KAJ8641652.1"/>
    </source>
</evidence>
<keyword evidence="2" id="KW-1185">Reference proteome</keyword>
<comment type="caution">
    <text evidence="1">The sequence shown here is derived from an EMBL/GenBank/DDBJ whole genome shotgun (WGS) entry which is preliminary data.</text>
</comment>